<dbReference type="InterPro" id="IPR023214">
    <property type="entry name" value="HAD_sf"/>
</dbReference>
<dbReference type="Gene3D" id="3.40.1110.10">
    <property type="entry name" value="Calcium-transporting ATPase, cytoplasmic domain N"/>
    <property type="match status" value="1"/>
</dbReference>
<proteinExistence type="predicted"/>
<evidence type="ECO:0000313" key="2">
    <source>
        <dbReference type="Proteomes" id="UP000254621"/>
    </source>
</evidence>
<dbReference type="AlphaFoldDB" id="A0A380NWC6"/>
<reference evidence="1 2" key="1">
    <citation type="submission" date="2018-06" db="EMBL/GenBank/DDBJ databases">
        <authorList>
            <consortium name="Pathogen Informatics"/>
            <person name="Doyle S."/>
        </authorList>
    </citation>
    <scope>NUCLEOTIDE SEQUENCE [LARGE SCALE GENOMIC DNA]</scope>
    <source>
        <strain evidence="1 2">NCTC13645</strain>
    </source>
</reference>
<dbReference type="Gene3D" id="3.40.50.1000">
    <property type="entry name" value="HAD superfamily/HAD-like"/>
    <property type="match status" value="1"/>
</dbReference>
<organism evidence="1 2">
    <name type="scientific">Weissella viridescens</name>
    <name type="common">Lactobacillus viridescens</name>
    <dbReference type="NCBI Taxonomy" id="1629"/>
    <lineage>
        <taxon>Bacteria</taxon>
        <taxon>Bacillati</taxon>
        <taxon>Bacillota</taxon>
        <taxon>Bacilli</taxon>
        <taxon>Lactobacillales</taxon>
        <taxon>Lactobacillaceae</taxon>
        <taxon>Weissella</taxon>
    </lineage>
</organism>
<accession>A0A380NWC6</accession>
<sequence>MAVVNRNYLDAQGIQVDKAAYLRQTQAGYSVSFLLIDQKAVAMISEGDAVKAGTADFIKTLKKWAIRQLC</sequence>
<dbReference type="EMBL" id="UHIV01000001">
    <property type="protein sequence ID" value="SUP52281.1"/>
    <property type="molecule type" value="Genomic_DNA"/>
</dbReference>
<gene>
    <name evidence="1" type="ORF">NCTC13645_00159</name>
</gene>
<protein>
    <submittedName>
        <fullName evidence="1">Uncharacterized protein</fullName>
    </submittedName>
</protein>
<dbReference type="GO" id="GO:0000166">
    <property type="term" value="F:nucleotide binding"/>
    <property type="evidence" value="ECO:0007669"/>
    <property type="project" value="InterPro"/>
</dbReference>
<name>A0A380NWC6_WEIVI</name>
<dbReference type="InterPro" id="IPR023299">
    <property type="entry name" value="ATPase_P-typ_cyto_dom_N"/>
</dbReference>
<evidence type="ECO:0000313" key="1">
    <source>
        <dbReference type="EMBL" id="SUP52281.1"/>
    </source>
</evidence>
<dbReference type="Proteomes" id="UP000254621">
    <property type="component" value="Unassembled WGS sequence"/>
</dbReference>